<reference evidence="29" key="3">
    <citation type="submission" date="2015-02" db="EMBL/GenBank/DDBJ databases">
        <title>Genome analysis of three genomes within the thermophilic hydrogenogenic bacterial species Caldanaerobacter subterraneus.</title>
        <authorList>
            <person name="Sant'Anna F.H."/>
            <person name="Lebedinsky A."/>
            <person name="Sokolova T."/>
            <person name="Robb F.T."/>
            <person name="Gonzalez J.M."/>
        </authorList>
    </citation>
    <scope>NUCLEOTIDE SEQUENCE [LARGE SCALE GENOMIC DNA]</scope>
    <source>
        <strain evidence="29">DSM 12653</strain>
    </source>
</reference>
<dbReference type="InterPro" id="IPR011095">
    <property type="entry name" value="Dala_Dala_lig_C"/>
</dbReference>
<comment type="caution">
    <text evidence="28">The sequence shown here is derived from an EMBL/GenBank/DDBJ whole genome shotgun (WGS) entry which is preliminary data.</text>
</comment>
<evidence type="ECO:0000256" key="21">
    <source>
        <dbReference type="ARBA" id="ARBA00077154"/>
    </source>
</evidence>
<gene>
    <name evidence="22" type="primary">ddl</name>
    <name evidence="28" type="ORF">CDSM653_02291</name>
</gene>
<dbReference type="InterPro" id="IPR016185">
    <property type="entry name" value="PreATP-grasp_dom_sf"/>
</dbReference>
<dbReference type="UniPathway" id="UPA00219"/>
<evidence type="ECO:0000256" key="25">
    <source>
        <dbReference type="PIRSR" id="PIRSR039102-3"/>
    </source>
</evidence>
<keyword evidence="9 25" id="KW-0479">Metal-binding</keyword>
<dbReference type="FunFam" id="3.30.1490.20:FF:000007">
    <property type="entry name" value="D-alanine--D-alanine ligase"/>
    <property type="match status" value="1"/>
</dbReference>
<dbReference type="GO" id="GO:0005829">
    <property type="term" value="C:cytosol"/>
    <property type="evidence" value="ECO:0007669"/>
    <property type="project" value="TreeGrafter"/>
</dbReference>
<feature type="active site" evidence="23">
    <location>
        <position position="19"/>
    </location>
</feature>
<dbReference type="InterPro" id="IPR011761">
    <property type="entry name" value="ATP-grasp"/>
</dbReference>
<feature type="binding site" evidence="24">
    <location>
        <begin position="194"/>
        <end position="196"/>
    </location>
    <ligand>
        <name>ATP</name>
        <dbReference type="ChEBI" id="CHEBI:30616"/>
    </ligand>
</feature>
<evidence type="ECO:0000256" key="1">
    <source>
        <dbReference type="ARBA" id="ARBA00001936"/>
    </source>
</evidence>
<feature type="binding site" evidence="24">
    <location>
        <begin position="202"/>
        <end position="203"/>
    </location>
    <ligand>
        <name>ATP</name>
        <dbReference type="ChEBI" id="CHEBI:30616"/>
    </ligand>
</feature>
<evidence type="ECO:0000256" key="22">
    <source>
        <dbReference type="HAMAP-Rule" id="MF_00047"/>
    </source>
</evidence>
<evidence type="ECO:0000256" key="11">
    <source>
        <dbReference type="ARBA" id="ARBA00022840"/>
    </source>
</evidence>
<dbReference type="SUPFAM" id="SSF56059">
    <property type="entry name" value="Glutathione synthetase ATP-binding domain-like"/>
    <property type="match status" value="1"/>
</dbReference>
<dbReference type="AlphaFoldDB" id="A0A0F5PJ93"/>
<feature type="binding site" evidence="24">
    <location>
        <begin position="333"/>
        <end position="334"/>
    </location>
    <ligand>
        <name>ATP</name>
        <dbReference type="ChEBI" id="CHEBI:30616"/>
    </ligand>
</feature>
<evidence type="ECO:0000256" key="4">
    <source>
        <dbReference type="ARBA" id="ARBA00004752"/>
    </source>
</evidence>
<dbReference type="InterPro" id="IPR000291">
    <property type="entry name" value="D-Ala_lig_Van_CS"/>
</dbReference>
<dbReference type="Gene3D" id="3.30.470.20">
    <property type="entry name" value="ATP-grasp fold, B domain"/>
    <property type="match status" value="1"/>
</dbReference>
<evidence type="ECO:0000259" key="27">
    <source>
        <dbReference type="PROSITE" id="PS50975"/>
    </source>
</evidence>
<name>A0A0F5PJ93_9THEO</name>
<evidence type="ECO:0000256" key="8">
    <source>
        <dbReference type="ARBA" id="ARBA00022598"/>
    </source>
</evidence>
<dbReference type="PROSITE" id="PS00844">
    <property type="entry name" value="DALA_DALA_LIGASE_2"/>
    <property type="match status" value="1"/>
</dbReference>
<proteinExistence type="inferred from homology"/>
<keyword evidence="14 22" id="KW-0573">Peptidoglycan synthesis</keyword>
<evidence type="ECO:0000256" key="12">
    <source>
        <dbReference type="ARBA" id="ARBA00022842"/>
    </source>
</evidence>
<feature type="binding site" evidence="25">
    <location>
        <position position="320"/>
    </location>
    <ligand>
        <name>Mg(2+)</name>
        <dbReference type="ChEBI" id="CHEBI:18420"/>
        <label>1</label>
    </ligand>
</feature>
<evidence type="ECO:0000256" key="23">
    <source>
        <dbReference type="PIRSR" id="PIRSR039102-1"/>
    </source>
</evidence>
<comment type="catalytic activity">
    <reaction evidence="17 22">
        <text>2 D-alanine + ATP = D-alanyl-D-alanine + ADP + phosphate + H(+)</text>
        <dbReference type="Rhea" id="RHEA:11224"/>
        <dbReference type="ChEBI" id="CHEBI:15378"/>
        <dbReference type="ChEBI" id="CHEBI:30616"/>
        <dbReference type="ChEBI" id="CHEBI:43474"/>
        <dbReference type="ChEBI" id="CHEBI:57416"/>
        <dbReference type="ChEBI" id="CHEBI:57822"/>
        <dbReference type="ChEBI" id="CHEBI:456216"/>
        <dbReference type="EC" id="6.3.2.4"/>
    </reaction>
</comment>
<dbReference type="PIRSF" id="PIRSF039102">
    <property type="entry name" value="Ddl/VanB"/>
    <property type="match status" value="1"/>
</dbReference>
<comment type="cofactor">
    <cofactor evidence="1">
        <name>Mn(2+)</name>
        <dbReference type="ChEBI" id="CHEBI:29035"/>
    </cofactor>
</comment>
<dbReference type="PANTHER" id="PTHR23132">
    <property type="entry name" value="D-ALANINE--D-ALANINE LIGASE"/>
    <property type="match status" value="1"/>
</dbReference>
<keyword evidence="8 22" id="KW-0436">Ligase</keyword>
<dbReference type="Pfam" id="PF07478">
    <property type="entry name" value="Dala_Dala_lig_C"/>
    <property type="match status" value="1"/>
</dbReference>
<feature type="domain" description="ATP-grasp" evidence="27">
    <location>
        <begin position="153"/>
        <end position="363"/>
    </location>
</feature>
<accession>A0A0F5PJ93</accession>
<dbReference type="Gene3D" id="3.30.1490.20">
    <property type="entry name" value="ATP-grasp fold, A domain"/>
    <property type="match status" value="1"/>
</dbReference>
<dbReference type="PROSITE" id="PS00843">
    <property type="entry name" value="DALA_DALA_LIGASE_1"/>
    <property type="match status" value="1"/>
</dbReference>
<evidence type="ECO:0000256" key="5">
    <source>
        <dbReference type="ARBA" id="ARBA00010871"/>
    </source>
</evidence>
<evidence type="ECO:0000256" key="26">
    <source>
        <dbReference type="PROSITE-ProRule" id="PRU00409"/>
    </source>
</evidence>
<keyword evidence="15 25" id="KW-0464">Manganese</keyword>
<dbReference type="Proteomes" id="UP000010146">
    <property type="component" value="Unassembled WGS sequence"/>
</dbReference>
<reference evidence="28 29" key="2">
    <citation type="journal article" date="2015" name="BMC Genomics">
        <title>Analysis of three genomes within the thermophilic bacterial species Caldanaerobacter subterraneus with a focus on carbon monoxide dehydrogenase evolution and hydrolase diversity.</title>
        <authorList>
            <person name="Sant'Anna F.H."/>
            <person name="Lebedinsky A.V."/>
            <person name="Sokolova T.G."/>
            <person name="Robb F.T."/>
            <person name="Gonzalez J.M."/>
        </authorList>
    </citation>
    <scope>NUCLEOTIDE SEQUENCE [LARGE SCALE GENOMIC DNA]</scope>
    <source>
        <strain evidence="28 29">DSM 12653</strain>
    </source>
</reference>
<keyword evidence="7 22" id="KW-0963">Cytoplasm</keyword>
<dbReference type="NCBIfam" id="TIGR01205">
    <property type="entry name" value="D_ala_D_alaTIGR"/>
    <property type="match status" value="1"/>
</dbReference>
<feature type="binding site" evidence="24">
    <location>
        <begin position="232"/>
        <end position="240"/>
    </location>
    <ligand>
        <name>ATP</name>
        <dbReference type="ChEBI" id="CHEBI:30616"/>
    </ligand>
</feature>
<keyword evidence="11 26" id="KW-0067">ATP-binding</keyword>
<comment type="pathway">
    <text evidence="4 22">Cell wall biogenesis; peptidoglycan biosynthesis.</text>
</comment>
<evidence type="ECO:0000256" key="20">
    <source>
        <dbReference type="ARBA" id="ARBA00076288"/>
    </source>
</evidence>
<evidence type="ECO:0000256" key="7">
    <source>
        <dbReference type="ARBA" id="ARBA00022490"/>
    </source>
</evidence>
<keyword evidence="10 24" id="KW-0547">Nucleotide-binding</keyword>
<dbReference type="InterPro" id="IPR011127">
    <property type="entry name" value="Dala_Dala_lig_N"/>
</dbReference>
<feature type="active site" evidence="23">
    <location>
        <position position="202"/>
    </location>
</feature>
<dbReference type="EC" id="6.3.2.4" evidence="6 22"/>
<evidence type="ECO:0000256" key="14">
    <source>
        <dbReference type="ARBA" id="ARBA00022984"/>
    </source>
</evidence>
<reference evidence="28 29" key="1">
    <citation type="submission" date="2008-07" db="EMBL/GenBank/DDBJ databases">
        <authorList>
            <person name="Gonzalez J."/>
            <person name="Sokolova T."/>
            <person name="Ferriera S."/>
            <person name="Johnson J."/>
            <person name="Kravitz S."/>
            <person name="Beeson K."/>
            <person name="Sutton G."/>
            <person name="Rogers Y.-H."/>
            <person name="Friedman R."/>
            <person name="Frazier M."/>
            <person name="Venter J.C."/>
        </authorList>
    </citation>
    <scope>NUCLEOTIDE SEQUENCE [LARGE SCALE GENOMIC DNA]</scope>
    <source>
        <strain evidence="28 29">DSM 12653</strain>
    </source>
</reference>
<sequence length="394" mass="45424">MRRIFMLKVAVMFGGKSVEHEVSIITGLQVIENMNKEKYEPIPVYVGRDGRWYTGKDLLDISNYKDIPSLLKKCEQVVLPPVPGLNKLYYYPFRKKFMSKEYDYIDVDVIFPAFHGTHGEDGTMQGLFQLANIPYVGSGVVGSATGMDKVIMKDIFKANNLPIVNYLWFLRKEYEKNKEAMLDLIESKLKYPMFVKPANLGSSIGISKAKNRDELFDAIEIAIYYDRKIIVEEAVKDPMEVNCSVMGIDRDLEVSLCEMPVPWEEFLSYQDKYMRKEKGGKGSTTRQIPAPIPEEKTKEIQELAKKVFQILDCSGLARIDFLLEKETMKVYVNEINTIPGSFAFYLWKPLGISFEKLIDRLIEYAVERHKEYARNMYTFETTLLLKAADRGTKM</sequence>
<comment type="similarity">
    <text evidence="5 22">Belongs to the D-alanine--D-alanine ligase family.</text>
</comment>
<dbReference type="SUPFAM" id="SSF52440">
    <property type="entry name" value="PreATP-grasp domain"/>
    <property type="match status" value="1"/>
</dbReference>
<dbReference type="PROSITE" id="PS50975">
    <property type="entry name" value="ATP_GRASP"/>
    <property type="match status" value="1"/>
</dbReference>
<dbReference type="Pfam" id="PF01820">
    <property type="entry name" value="Dala_Dala_lig_N"/>
    <property type="match status" value="1"/>
</dbReference>
<evidence type="ECO:0000256" key="9">
    <source>
        <dbReference type="ARBA" id="ARBA00022723"/>
    </source>
</evidence>
<protein>
    <recommendedName>
        <fullName evidence="19 22">D-alanine--D-alanine ligase</fullName>
        <ecNumber evidence="6 22">6.3.2.4</ecNumber>
    </recommendedName>
    <alternativeName>
        <fullName evidence="21 22">D-Ala-D-Ala ligase</fullName>
    </alternativeName>
    <alternativeName>
        <fullName evidence="20 22">D-alanylalanine synthetase</fullName>
    </alternativeName>
</protein>
<comment type="function">
    <text evidence="2 22">Cell wall formation.</text>
</comment>
<dbReference type="GO" id="GO:0046872">
    <property type="term" value="F:metal ion binding"/>
    <property type="evidence" value="ECO:0007669"/>
    <property type="project" value="UniProtKB-KW"/>
</dbReference>
<dbReference type="InterPro" id="IPR005905">
    <property type="entry name" value="D_ala_D_ala"/>
</dbReference>
<dbReference type="GO" id="GO:0071555">
    <property type="term" value="P:cell wall organization"/>
    <property type="evidence" value="ECO:0007669"/>
    <property type="project" value="UniProtKB-KW"/>
</dbReference>
<feature type="binding site" evidence="25">
    <location>
        <position position="334"/>
    </location>
    <ligand>
        <name>Mg(2+)</name>
        <dbReference type="ChEBI" id="CHEBI:18420"/>
        <label>1</label>
    </ligand>
</feature>
<comment type="subcellular location">
    <subcellularLocation>
        <location evidence="3 22">Cytoplasm</location>
    </subcellularLocation>
</comment>
<comment type="cofactor">
    <cofactor evidence="25">
        <name>Mg(2+)</name>
        <dbReference type="ChEBI" id="CHEBI:18420"/>
    </cofactor>
    <cofactor evidence="25">
        <name>Mn(2+)</name>
        <dbReference type="ChEBI" id="CHEBI:29035"/>
    </cofactor>
    <text evidence="25">Binds 2 magnesium or manganese ions per subunit.</text>
</comment>
<keyword evidence="12 25" id="KW-0460">Magnesium</keyword>
<evidence type="ECO:0000313" key="28">
    <source>
        <dbReference type="EMBL" id="KKC28728.1"/>
    </source>
</evidence>
<feature type="binding site" evidence="24">
    <location>
        <position position="149"/>
    </location>
    <ligand>
        <name>ATP</name>
        <dbReference type="ChEBI" id="CHEBI:30616"/>
    </ligand>
</feature>
<keyword evidence="16 22" id="KW-0961">Cell wall biogenesis/degradation</keyword>
<evidence type="ECO:0000256" key="19">
    <source>
        <dbReference type="ARBA" id="ARBA00068427"/>
    </source>
</evidence>
<evidence type="ECO:0000256" key="18">
    <source>
        <dbReference type="ARBA" id="ARBA00060592"/>
    </source>
</evidence>
<evidence type="ECO:0000256" key="10">
    <source>
        <dbReference type="ARBA" id="ARBA00022741"/>
    </source>
</evidence>
<dbReference type="EMBL" id="ABXP02000116">
    <property type="protein sequence ID" value="KKC28728.1"/>
    <property type="molecule type" value="Genomic_DNA"/>
</dbReference>
<keyword evidence="13 22" id="KW-0133">Cell shape</keyword>
<evidence type="ECO:0000256" key="2">
    <source>
        <dbReference type="ARBA" id="ARBA00003921"/>
    </source>
</evidence>
<organism evidence="28 29">
    <name type="scientific">Caldanaerobacter subterraneus subsp. pacificus DSM 12653</name>
    <dbReference type="NCBI Taxonomy" id="391606"/>
    <lineage>
        <taxon>Bacteria</taxon>
        <taxon>Bacillati</taxon>
        <taxon>Bacillota</taxon>
        <taxon>Clostridia</taxon>
        <taxon>Thermoanaerobacterales</taxon>
        <taxon>Thermoanaerobacteraceae</taxon>
        <taxon>Caldanaerobacter</taxon>
    </lineage>
</organism>
<feature type="active site" evidence="23">
    <location>
        <position position="341"/>
    </location>
</feature>
<dbReference type="InterPro" id="IPR013815">
    <property type="entry name" value="ATP_grasp_subdomain_1"/>
</dbReference>
<evidence type="ECO:0000256" key="15">
    <source>
        <dbReference type="ARBA" id="ARBA00023211"/>
    </source>
</evidence>
<evidence type="ECO:0000256" key="3">
    <source>
        <dbReference type="ARBA" id="ARBA00004496"/>
    </source>
</evidence>
<dbReference type="PANTHER" id="PTHR23132:SF25">
    <property type="entry name" value="D-ALANINE--D-ALANINE LIGASE A"/>
    <property type="match status" value="1"/>
</dbReference>
<dbReference type="GO" id="GO:0008716">
    <property type="term" value="F:D-alanine-D-alanine ligase activity"/>
    <property type="evidence" value="ECO:0007669"/>
    <property type="project" value="UniProtKB-UniRule"/>
</dbReference>
<evidence type="ECO:0000313" key="29">
    <source>
        <dbReference type="Proteomes" id="UP000010146"/>
    </source>
</evidence>
<evidence type="ECO:0000256" key="13">
    <source>
        <dbReference type="ARBA" id="ARBA00022960"/>
    </source>
</evidence>
<dbReference type="GO" id="GO:0009252">
    <property type="term" value="P:peptidoglycan biosynthetic process"/>
    <property type="evidence" value="ECO:0007669"/>
    <property type="project" value="UniProtKB-UniRule"/>
</dbReference>
<evidence type="ECO:0000256" key="17">
    <source>
        <dbReference type="ARBA" id="ARBA00047614"/>
    </source>
</evidence>
<evidence type="ECO:0000256" key="24">
    <source>
        <dbReference type="PIRSR" id="PIRSR039102-2"/>
    </source>
</evidence>
<comment type="pathway">
    <text evidence="18">Glycan biosynthesis.</text>
</comment>
<feature type="binding site" evidence="25">
    <location>
        <position position="334"/>
    </location>
    <ligand>
        <name>Mg(2+)</name>
        <dbReference type="ChEBI" id="CHEBI:18420"/>
        <label>2</label>
    </ligand>
</feature>
<feature type="binding site" evidence="25">
    <location>
        <position position="336"/>
    </location>
    <ligand>
        <name>Mg(2+)</name>
        <dbReference type="ChEBI" id="CHEBI:18420"/>
        <label>2</label>
    </ligand>
</feature>
<dbReference type="GO" id="GO:0005524">
    <property type="term" value="F:ATP binding"/>
    <property type="evidence" value="ECO:0007669"/>
    <property type="project" value="UniProtKB-UniRule"/>
</dbReference>
<evidence type="ECO:0000256" key="6">
    <source>
        <dbReference type="ARBA" id="ARBA00012216"/>
    </source>
</evidence>
<dbReference type="NCBIfam" id="NF002528">
    <property type="entry name" value="PRK01966.1-4"/>
    <property type="match status" value="1"/>
</dbReference>
<dbReference type="Gene3D" id="3.40.50.20">
    <property type="match status" value="1"/>
</dbReference>
<dbReference type="HAMAP" id="MF_00047">
    <property type="entry name" value="Dala_Dala_lig"/>
    <property type="match status" value="1"/>
</dbReference>
<dbReference type="GO" id="GO:0008360">
    <property type="term" value="P:regulation of cell shape"/>
    <property type="evidence" value="ECO:0007669"/>
    <property type="project" value="UniProtKB-KW"/>
</dbReference>
<evidence type="ECO:0000256" key="16">
    <source>
        <dbReference type="ARBA" id="ARBA00023316"/>
    </source>
</evidence>